<evidence type="ECO:0000256" key="5">
    <source>
        <dbReference type="ARBA" id="ARBA00022553"/>
    </source>
</evidence>
<proteinExistence type="predicted"/>
<dbReference type="SMART" id="SM00387">
    <property type="entry name" value="HATPase_c"/>
    <property type="match status" value="1"/>
</dbReference>
<dbReference type="GO" id="GO:0000155">
    <property type="term" value="F:phosphorelay sensor kinase activity"/>
    <property type="evidence" value="ECO:0007669"/>
    <property type="project" value="InterPro"/>
</dbReference>
<dbReference type="GO" id="GO:0005524">
    <property type="term" value="F:ATP binding"/>
    <property type="evidence" value="ECO:0007669"/>
    <property type="project" value="UniProtKB-KW"/>
</dbReference>
<dbReference type="InterPro" id="IPR036097">
    <property type="entry name" value="HisK_dim/P_sf"/>
</dbReference>
<keyword evidence="5" id="KW-0597">Phosphoprotein</keyword>
<keyword evidence="6" id="KW-0808">Transferase</keyword>
<evidence type="ECO:0000256" key="8">
    <source>
        <dbReference type="ARBA" id="ARBA00022777"/>
    </source>
</evidence>
<dbReference type="InterPro" id="IPR050980">
    <property type="entry name" value="2C_sensor_his_kinase"/>
</dbReference>
<evidence type="ECO:0000256" key="6">
    <source>
        <dbReference type="ARBA" id="ARBA00022679"/>
    </source>
</evidence>
<organism evidence="13 14">
    <name type="scientific">Kosakonia oryzendophytica</name>
    <dbReference type="NCBI Taxonomy" id="1005665"/>
    <lineage>
        <taxon>Bacteria</taxon>
        <taxon>Pseudomonadati</taxon>
        <taxon>Pseudomonadota</taxon>
        <taxon>Gammaproteobacteria</taxon>
        <taxon>Enterobacterales</taxon>
        <taxon>Enterobacteriaceae</taxon>
        <taxon>Kosakonia</taxon>
    </lineage>
</organism>
<dbReference type="SMART" id="SM00388">
    <property type="entry name" value="HisKA"/>
    <property type="match status" value="1"/>
</dbReference>
<evidence type="ECO:0000256" key="3">
    <source>
        <dbReference type="ARBA" id="ARBA00012438"/>
    </source>
</evidence>
<dbReference type="OrthoDB" id="9804645at2"/>
<dbReference type="CDD" id="cd06225">
    <property type="entry name" value="HAMP"/>
    <property type="match status" value="1"/>
</dbReference>
<keyword evidence="7" id="KW-0547">Nucleotide-binding</keyword>
<feature type="transmembrane region" description="Helical" evidence="10">
    <location>
        <begin position="58"/>
        <end position="77"/>
    </location>
</feature>
<dbReference type="PANTHER" id="PTHR44936">
    <property type="entry name" value="SENSOR PROTEIN CREC"/>
    <property type="match status" value="1"/>
</dbReference>
<keyword evidence="10" id="KW-0812">Transmembrane</keyword>
<evidence type="ECO:0000259" key="12">
    <source>
        <dbReference type="PROSITE" id="PS50885"/>
    </source>
</evidence>
<comment type="catalytic activity">
    <reaction evidence="1">
        <text>ATP + protein L-histidine = ADP + protein N-phospho-L-histidine.</text>
        <dbReference type="EC" id="2.7.13.3"/>
    </reaction>
</comment>
<sequence length="357" mass="39662">MNKDQALSRQILLFMISLTLIVIAITIMGSYFFYAFIIDYIPGGTLVGDEDSVTYIDWIWLFVASASSLIVSFFFTIRLSAKILNPLSSVATSLRRIAQGDLGARAFCAYSHLGELNNLVNDFNEMAEKLQALDSQRKSWNAAIAHEFRTPVTVLRGRLQGLVDGVFEPSPTLFNNLLKQTEGLTNLIDDLRIVGSSGTTDFSLKLTDVELQDTIQNAIDAFSLEFTRNEFQIITQLQAHHVVCDPLRIIQCLTVLFDNAIKYATPKIIVIRNGVTEGSSYIQIEDYGPGIPEDFHRFLFQPFQRGSRARNVNPKGCGLGLSVVKAIMNAHGGDVSYTLLNNHHSVFTLSWPASKTG</sequence>
<accession>A0A1C4CWP2</accession>
<dbReference type="EMBL" id="FMAY01000009">
    <property type="protein sequence ID" value="SCC23463.1"/>
    <property type="molecule type" value="Genomic_DNA"/>
</dbReference>
<dbReference type="PRINTS" id="PR00344">
    <property type="entry name" value="BCTRLSENSOR"/>
</dbReference>
<gene>
    <name evidence="13" type="ORF">GA0061071_10959</name>
</gene>
<dbReference type="InterPro" id="IPR003660">
    <property type="entry name" value="HAMP_dom"/>
</dbReference>
<evidence type="ECO:0000256" key="2">
    <source>
        <dbReference type="ARBA" id="ARBA00004429"/>
    </source>
</evidence>
<evidence type="ECO:0000256" key="1">
    <source>
        <dbReference type="ARBA" id="ARBA00000085"/>
    </source>
</evidence>
<dbReference type="PROSITE" id="PS50109">
    <property type="entry name" value="HIS_KIN"/>
    <property type="match status" value="1"/>
</dbReference>
<dbReference type="EC" id="2.7.13.3" evidence="3"/>
<reference evidence="14" key="1">
    <citation type="submission" date="2016-08" db="EMBL/GenBank/DDBJ databases">
        <authorList>
            <person name="Varghese N."/>
            <person name="Submissions Spin"/>
        </authorList>
    </citation>
    <scope>NUCLEOTIDE SEQUENCE [LARGE SCALE GENOMIC DNA]</scope>
    <source>
        <strain evidence="14">REICA_082</strain>
    </source>
</reference>
<evidence type="ECO:0000256" key="4">
    <source>
        <dbReference type="ARBA" id="ARBA00022475"/>
    </source>
</evidence>
<dbReference type="Proteomes" id="UP000198975">
    <property type="component" value="Unassembled WGS sequence"/>
</dbReference>
<dbReference type="PANTHER" id="PTHR44936:SF10">
    <property type="entry name" value="SENSOR PROTEIN RSTB"/>
    <property type="match status" value="1"/>
</dbReference>
<dbReference type="InterPro" id="IPR004358">
    <property type="entry name" value="Sig_transdc_His_kin-like_C"/>
</dbReference>
<dbReference type="Pfam" id="PF00672">
    <property type="entry name" value="HAMP"/>
    <property type="match status" value="1"/>
</dbReference>
<feature type="domain" description="Histidine kinase" evidence="11">
    <location>
        <begin position="143"/>
        <end position="355"/>
    </location>
</feature>
<dbReference type="GO" id="GO:0005886">
    <property type="term" value="C:plasma membrane"/>
    <property type="evidence" value="ECO:0007669"/>
    <property type="project" value="UniProtKB-SubCell"/>
</dbReference>
<dbReference type="Gene3D" id="3.30.565.10">
    <property type="entry name" value="Histidine kinase-like ATPase, C-terminal domain"/>
    <property type="match status" value="1"/>
</dbReference>
<dbReference type="InterPro" id="IPR003594">
    <property type="entry name" value="HATPase_dom"/>
</dbReference>
<dbReference type="CDD" id="cd00082">
    <property type="entry name" value="HisKA"/>
    <property type="match status" value="1"/>
</dbReference>
<keyword evidence="10" id="KW-0472">Membrane</keyword>
<dbReference type="InterPro" id="IPR005467">
    <property type="entry name" value="His_kinase_dom"/>
</dbReference>
<evidence type="ECO:0000259" key="11">
    <source>
        <dbReference type="PROSITE" id="PS50109"/>
    </source>
</evidence>
<feature type="domain" description="HAMP" evidence="12">
    <location>
        <begin position="81"/>
        <end position="135"/>
    </location>
</feature>
<evidence type="ECO:0000256" key="7">
    <source>
        <dbReference type="ARBA" id="ARBA00022741"/>
    </source>
</evidence>
<keyword evidence="10" id="KW-1133">Transmembrane helix</keyword>
<feature type="transmembrane region" description="Helical" evidence="10">
    <location>
        <begin position="12"/>
        <end position="38"/>
    </location>
</feature>
<keyword evidence="4" id="KW-1003">Cell membrane</keyword>
<dbReference type="SMART" id="SM00304">
    <property type="entry name" value="HAMP"/>
    <property type="match status" value="1"/>
</dbReference>
<dbReference type="AlphaFoldDB" id="A0A1C4CWP2"/>
<keyword evidence="9" id="KW-0067">ATP-binding</keyword>
<dbReference type="InterPro" id="IPR003661">
    <property type="entry name" value="HisK_dim/P_dom"/>
</dbReference>
<dbReference type="Gene3D" id="6.10.340.10">
    <property type="match status" value="1"/>
</dbReference>
<dbReference type="SUPFAM" id="SSF158472">
    <property type="entry name" value="HAMP domain-like"/>
    <property type="match status" value="1"/>
</dbReference>
<dbReference type="Pfam" id="PF02518">
    <property type="entry name" value="HATPase_c"/>
    <property type="match status" value="1"/>
</dbReference>
<comment type="subcellular location">
    <subcellularLocation>
        <location evidence="2">Cell inner membrane</location>
        <topology evidence="2">Multi-pass membrane protein</topology>
    </subcellularLocation>
</comment>
<dbReference type="RefSeq" id="WP_088237460.1">
    <property type="nucleotide sequence ID" value="NZ_FMAY01000009.1"/>
</dbReference>
<evidence type="ECO:0000256" key="9">
    <source>
        <dbReference type="ARBA" id="ARBA00022840"/>
    </source>
</evidence>
<evidence type="ECO:0000313" key="13">
    <source>
        <dbReference type="EMBL" id="SCC23463.1"/>
    </source>
</evidence>
<dbReference type="SUPFAM" id="SSF47384">
    <property type="entry name" value="Homodimeric domain of signal transducing histidine kinase"/>
    <property type="match status" value="1"/>
</dbReference>
<dbReference type="Pfam" id="PF00512">
    <property type="entry name" value="HisKA"/>
    <property type="match status" value="1"/>
</dbReference>
<evidence type="ECO:0000313" key="14">
    <source>
        <dbReference type="Proteomes" id="UP000198975"/>
    </source>
</evidence>
<dbReference type="Gene3D" id="1.10.287.130">
    <property type="match status" value="1"/>
</dbReference>
<keyword evidence="14" id="KW-1185">Reference proteome</keyword>
<name>A0A1C4CWP2_9ENTR</name>
<dbReference type="InterPro" id="IPR036890">
    <property type="entry name" value="HATPase_C_sf"/>
</dbReference>
<dbReference type="PROSITE" id="PS50885">
    <property type="entry name" value="HAMP"/>
    <property type="match status" value="1"/>
</dbReference>
<dbReference type="CDD" id="cd00075">
    <property type="entry name" value="HATPase"/>
    <property type="match status" value="1"/>
</dbReference>
<protein>
    <recommendedName>
        <fullName evidence="3">histidine kinase</fullName>
        <ecNumber evidence="3">2.7.13.3</ecNumber>
    </recommendedName>
</protein>
<dbReference type="SUPFAM" id="SSF55874">
    <property type="entry name" value="ATPase domain of HSP90 chaperone/DNA topoisomerase II/histidine kinase"/>
    <property type="match status" value="1"/>
</dbReference>
<keyword evidence="8 13" id="KW-0418">Kinase</keyword>
<evidence type="ECO:0000256" key="10">
    <source>
        <dbReference type="SAM" id="Phobius"/>
    </source>
</evidence>